<dbReference type="PROSITE" id="PS51257">
    <property type="entry name" value="PROKAR_LIPOPROTEIN"/>
    <property type="match status" value="1"/>
</dbReference>
<gene>
    <name evidence="2" type="ORF">NBRC116591_18510</name>
</gene>
<dbReference type="InterPro" id="IPR013560">
    <property type="entry name" value="DUF1722"/>
</dbReference>
<comment type="caution">
    <text evidence="2">The sequence shown here is derived from an EMBL/GenBank/DDBJ whole genome shotgun (WGS) entry which is preliminary data.</text>
</comment>
<protein>
    <submittedName>
        <fullName evidence="2">DUF523 and DUF1722 domain-containing protein</fullName>
    </submittedName>
</protein>
<feature type="domain" description="DUF1722" evidence="1">
    <location>
        <begin position="202"/>
        <end position="318"/>
    </location>
</feature>
<evidence type="ECO:0000259" key="1">
    <source>
        <dbReference type="Pfam" id="PF08349"/>
    </source>
</evidence>
<evidence type="ECO:0000313" key="3">
    <source>
        <dbReference type="Proteomes" id="UP001465153"/>
    </source>
</evidence>
<dbReference type="RefSeq" id="WP_353302702.1">
    <property type="nucleotide sequence ID" value="NZ_BAABWN010000005.1"/>
</dbReference>
<dbReference type="PANTHER" id="PTHR30087">
    <property type="entry name" value="INNER MEMBRANE PROTEIN"/>
    <property type="match status" value="1"/>
</dbReference>
<dbReference type="EMBL" id="BAABWN010000005">
    <property type="protein sequence ID" value="GAA6168040.1"/>
    <property type="molecule type" value="Genomic_DNA"/>
</dbReference>
<dbReference type="Pfam" id="PF04463">
    <property type="entry name" value="2-thiour_desulf"/>
    <property type="match status" value="1"/>
</dbReference>
<dbReference type="PIRSF" id="PIRSF037004">
    <property type="entry name" value="UCP037004"/>
    <property type="match status" value="1"/>
</dbReference>
<accession>A0ABQ0A8R6</accession>
<evidence type="ECO:0000313" key="2">
    <source>
        <dbReference type="EMBL" id="GAA6168040.1"/>
    </source>
</evidence>
<reference evidence="2 3" key="1">
    <citation type="submission" date="2024-04" db="EMBL/GenBank/DDBJ databases">
        <title>Draft genome sequence of Sessilibacter corallicola NBRC 116591.</title>
        <authorList>
            <person name="Miyakawa T."/>
            <person name="Kusuya Y."/>
            <person name="Miura T."/>
        </authorList>
    </citation>
    <scope>NUCLEOTIDE SEQUENCE [LARGE SCALE GENOMIC DNA]</scope>
    <source>
        <strain evidence="2 3">KU-00831-HH</strain>
    </source>
</reference>
<dbReference type="Pfam" id="PF08349">
    <property type="entry name" value="DUF1722"/>
    <property type="match status" value="1"/>
</dbReference>
<name>A0ABQ0A8R6_9GAMM</name>
<proteinExistence type="predicted"/>
<dbReference type="PANTHER" id="PTHR30087:SF0">
    <property type="entry name" value="INNER MEMBRANE PROTEIN"/>
    <property type="match status" value="1"/>
</dbReference>
<organism evidence="2 3">
    <name type="scientific">Sessilibacter corallicola</name>
    <dbReference type="NCBI Taxonomy" id="2904075"/>
    <lineage>
        <taxon>Bacteria</taxon>
        <taxon>Pseudomonadati</taxon>
        <taxon>Pseudomonadota</taxon>
        <taxon>Gammaproteobacteria</taxon>
        <taxon>Cellvibrionales</taxon>
        <taxon>Cellvibrionaceae</taxon>
        <taxon>Sessilibacter</taxon>
    </lineage>
</organism>
<sequence length="327" mass="37106">MPYRNHPHNIPVGISACVMGQEVRYNGGHKRSRFCTDVLGKIFDFKPYCPEMAIGLGVPRPTIRLVGDINQPRVVGTDDPTLDVTDKLYAYSDETAGTLNDLCGYIFIKNSPSCGAFKVKVYNNDPTSKSFGYPQEGKGVGVFANAVMEKNPLLPVEEEGRLNDPPLRENFILRVFALNYWRQTVEQKPTLGALIDFHSRYKYTLMAHSQKGYRALGRLVANHDGLDEKSICDQYIALFMQTVAKPATRKNHVNTLQHILGYLKRTVEGEIRQDILSVIRQYHQGSVHLSVPITLLKHYVDRYGNDYIRSQIYLDPYPLELGLRNQI</sequence>
<dbReference type="Proteomes" id="UP001465153">
    <property type="component" value="Unassembled WGS sequence"/>
</dbReference>
<keyword evidence="3" id="KW-1185">Reference proteome</keyword>
<dbReference type="InterPro" id="IPR017087">
    <property type="entry name" value="UCP037004"/>
</dbReference>
<dbReference type="InterPro" id="IPR007553">
    <property type="entry name" value="2-thiour_desulf"/>
</dbReference>